<proteinExistence type="predicted"/>
<dbReference type="EC" id="3.2.2.21" evidence="2"/>
<dbReference type="Proteomes" id="UP000292027">
    <property type="component" value="Unassembled WGS sequence"/>
</dbReference>
<evidence type="ECO:0000313" key="7">
    <source>
        <dbReference type="Proteomes" id="UP000292027"/>
    </source>
</evidence>
<evidence type="ECO:0000256" key="1">
    <source>
        <dbReference type="ARBA" id="ARBA00000086"/>
    </source>
</evidence>
<dbReference type="GO" id="GO:0043916">
    <property type="term" value="F:DNA-7-methylguanine glycosylase activity"/>
    <property type="evidence" value="ECO:0007669"/>
    <property type="project" value="TreeGrafter"/>
</dbReference>
<comment type="catalytic activity">
    <reaction evidence="1">
        <text>Hydrolysis of alkylated DNA, releasing 3-methyladenine, 3-methylguanine, 7-methylguanine and 7-methyladenine.</text>
        <dbReference type="EC" id="3.2.2.21"/>
    </reaction>
</comment>
<keyword evidence="7" id="KW-1185">Reference proteome</keyword>
<keyword evidence="4" id="KW-0234">DNA repair</keyword>
<dbReference type="SUPFAM" id="SSF48150">
    <property type="entry name" value="DNA-glycosylase"/>
    <property type="match status" value="1"/>
</dbReference>
<dbReference type="GO" id="GO:0006285">
    <property type="term" value="P:base-excision repair, AP site formation"/>
    <property type="evidence" value="ECO:0007669"/>
    <property type="project" value="TreeGrafter"/>
</dbReference>
<dbReference type="GO" id="GO:0032993">
    <property type="term" value="C:protein-DNA complex"/>
    <property type="evidence" value="ECO:0007669"/>
    <property type="project" value="TreeGrafter"/>
</dbReference>
<evidence type="ECO:0000256" key="2">
    <source>
        <dbReference type="ARBA" id="ARBA00012000"/>
    </source>
</evidence>
<dbReference type="Pfam" id="PF00730">
    <property type="entry name" value="HhH-GPD"/>
    <property type="match status" value="1"/>
</dbReference>
<dbReference type="SMART" id="SM00478">
    <property type="entry name" value="ENDO3c"/>
    <property type="match status" value="1"/>
</dbReference>
<keyword evidence="3" id="KW-0227">DNA damage</keyword>
<reference evidence="6 7" key="1">
    <citation type="journal article" date="2015" name="Stand. Genomic Sci.">
        <title>Genomic Encyclopedia of Bacterial and Archaeal Type Strains, Phase III: the genomes of soil and plant-associated and newly described type strains.</title>
        <authorList>
            <person name="Whitman W.B."/>
            <person name="Woyke T."/>
            <person name="Klenk H.P."/>
            <person name="Zhou Y."/>
            <person name="Lilburn T.G."/>
            <person name="Beck B.J."/>
            <person name="De Vos P."/>
            <person name="Vandamme P."/>
            <person name="Eisen J.A."/>
            <person name="Garrity G."/>
            <person name="Hugenholtz P."/>
            <person name="Kyrpides N.C."/>
        </authorList>
    </citation>
    <scope>NUCLEOTIDE SEQUENCE [LARGE SCALE GENOMIC DNA]</scope>
    <source>
        <strain evidence="6 7">VKM Ac-2540</strain>
    </source>
</reference>
<accession>A0A4Q7WL66</accession>
<evidence type="ECO:0000256" key="3">
    <source>
        <dbReference type="ARBA" id="ARBA00022763"/>
    </source>
</evidence>
<name>A0A4Q7WL66_9ACTN</name>
<dbReference type="EMBL" id="SHKR01000016">
    <property type="protein sequence ID" value="RZU10265.1"/>
    <property type="molecule type" value="Genomic_DNA"/>
</dbReference>
<dbReference type="GO" id="GO:0032131">
    <property type="term" value="F:alkylated DNA binding"/>
    <property type="evidence" value="ECO:0007669"/>
    <property type="project" value="TreeGrafter"/>
</dbReference>
<organism evidence="6 7">
    <name type="scientific">Kribbella rubisoli</name>
    <dbReference type="NCBI Taxonomy" id="3075929"/>
    <lineage>
        <taxon>Bacteria</taxon>
        <taxon>Bacillati</taxon>
        <taxon>Actinomycetota</taxon>
        <taxon>Actinomycetes</taxon>
        <taxon>Propionibacteriales</taxon>
        <taxon>Kribbellaceae</taxon>
        <taxon>Kribbella</taxon>
    </lineage>
</organism>
<feature type="domain" description="HhH-GPD" evidence="5">
    <location>
        <begin position="56"/>
        <end position="211"/>
    </location>
</feature>
<dbReference type="GO" id="GO:0008725">
    <property type="term" value="F:DNA-3-methyladenine glycosylase activity"/>
    <property type="evidence" value="ECO:0007669"/>
    <property type="project" value="TreeGrafter"/>
</dbReference>
<dbReference type="InterPro" id="IPR051912">
    <property type="entry name" value="Alkylbase_DNA_Glycosylase/TA"/>
</dbReference>
<dbReference type="PANTHER" id="PTHR43003:SF5">
    <property type="entry name" value="DNA-3-METHYLADENINE GLYCOSYLASE"/>
    <property type="match status" value="1"/>
</dbReference>
<dbReference type="GO" id="GO:0006307">
    <property type="term" value="P:DNA alkylation repair"/>
    <property type="evidence" value="ECO:0007669"/>
    <property type="project" value="TreeGrafter"/>
</dbReference>
<dbReference type="AlphaFoldDB" id="A0A4Q7WL66"/>
<dbReference type="RefSeq" id="WP_130448042.1">
    <property type="nucleotide sequence ID" value="NZ_SHKR01000016.1"/>
</dbReference>
<gene>
    <name evidence="6" type="ORF">EV645_6727</name>
</gene>
<dbReference type="InterPro" id="IPR003265">
    <property type="entry name" value="HhH-GPD_domain"/>
</dbReference>
<sequence length="217" mass="23964">MPAETPEDYLRRVDSVLGRVIDDVVEAVGVPLSESRDTGVPDLPAEHYGVLARAIVGQNISNVAAQAIFGRILERYGGRTPTPQELLADEPDALRTAVGLSHAKTASLRSLAEHVISGELELERLPDLPDDEVVAQLTAIKGIGRWTAEIFLIFHLLRPDVLAVGDLEIRRTVEAVYKLPELPKPAEVEKLGQAWRPQRTLAGMYLWRWRAVQRGEA</sequence>
<protein>
    <recommendedName>
        <fullName evidence="2">DNA-3-methyladenine glycosylase II</fullName>
        <ecNumber evidence="2">3.2.2.21</ecNumber>
    </recommendedName>
</protein>
<dbReference type="Gene3D" id="1.10.340.30">
    <property type="entry name" value="Hypothetical protein, domain 2"/>
    <property type="match status" value="1"/>
</dbReference>
<dbReference type="GO" id="GO:0005737">
    <property type="term" value="C:cytoplasm"/>
    <property type="evidence" value="ECO:0007669"/>
    <property type="project" value="TreeGrafter"/>
</dbReference>
<evidence type="ECO:0000313" key="6">
    <source>
        <dbReference type="EMBL" id="RZU10265.1"/>
    </source>
</evidence>
<dbReference type="InterPro" id="IPR011257">
    <property type="entry name" value="DNA_glycosylase"/>
</dbReference>
<dbReference type="PANTHER" id="PTHR43003">
    <property type="entry name" value="DNA-3-METHYLADENINE GLYCOSYLASE"/>
    <property type="match status" value="1"/>
</dbReference>
<comment type="caution">
    <text evidence="6">The sequence shown here is derived from an EMBL/GenBank/DDBJ whole genome shotgun (WGS) entry which is preliminary data.</text>
</comment>
<dbReference type="Gene3D" id="1.10.1670.40">
    <property type="match status" value="1"/>
</dbReference>
<dbReference type="OrthoDB" id="9811249at2"/>
<dbReference type="CDD" id="cd00056">
    <property type="entry name" value="ENDO3c"/>
    <property type="match status" value="1"/>
</dbReference>
<evidence type="ECO:0000259" key="5">
    <source>
        <dbReference type="SMART" id="SM00478"/>
    </source>
</evidence>
<evidence type="ECO:0000256" key="4">
    <source>
        <dbReference type="ARBA" id="ARBA00023204"/>
    </source>
</evidence>